<feature type="region of interest" description="Disordered" evidence="6">
    <location>
        <begin position="1"/>
        <end position="27"/>
    </location>
</feature>
<dbReference type="GO" id="GO:0061024">
    <property type="term" value="P:membrane organization"/>
    <property type="evidence" value="ECO:0007669"/>
    <property type="project" value="TreeGrafter"/>
</dbReference>
<dbReference type="Pfam" id="PF03661">
    <property type="entry name" value="TMEM33_Pom33"/>
    <property type="match status" value="1"/>
</dbReference>
<evidence type="ECO:0000256" key="3">
    <source>
        <dbReference type="ARBA" id="ARBA00022692"/>
    </source>
</evidence>
<evidence type="ECO:0000313" key="9">
    <source>
        <dbReference type="Proteomes" id="UP000275385"/>
    </source>
</evidence>
<dbReference type="InterPro" id="IPR051645">
    <property type="entry name" value="PER33/POM33_regulator"/>
</dbReference>
<protein>
    <submittedName>
        <fullName evidence="8">Transmembrane nucleoporin, variant 2</fullName>
    </submittedName>
</protein>
<keyword evidence="4 7" id="KW-1133">Transmembrane helix</keyword>
<proteinExistence type="inferred from homology"/>
<feature type="transmembrane region" description="Helical" evidence="7">
    <location>
        <begin position="77"/>
        <end position="98"/>
    </location>
</feature>
<evidence type="ECO:0000256" key="4">
    <source>
        <dbReference type="ARBA" id="ARBA00022989"/>
    </source>
</evidence>
<dbReference type="Proteomes" id="UP000275385">
    <property type="component" value="Unassembled WGS sequence"/>
</dbReference>
<reference evidence="8 9" key="1">
    <citation type="submission" date="2018-08" db="EMBL/GenBank/DDBJ databases">
        <title>Draft genome of the lignicolous fungus Coniochaeta pulveracea.</title>
        <authorList>
            <person name="Borstlap C.J."/>
            <person name="De Witt R.N."/>
            <person name="Botha A."/>
            <person name="Volschenk H."/>
        </authorList>
    </citation>
    <scope>NUCLEOTIDE SEQUENCE [LARGE SCALE GENOMIC DNA]</scope>
    <source>
        <strain evidence="8 9">CAB683</strain>
    </source>
</reference>
<evidence type="ECO:0000256" key="6">
    <source>
        <dbReference type="SAM" id="MobiDB-lite"/>
    </source>
</evidence>
<keyword evidence="9" id="KW-1185">Reference proteome</keyword>
<dbReference type="PANTHER" id="PTHR12703">
    <property type="entry name" value="TRANSMEMBRANE PROTEIN 33"/>
    <property type="match status" value="1"/>
</dbReference>
<dbReference type="PANTHER" id="PTHR12703:SF4">
    <property type="entry name" value="TRANSMEMBRANE PROTEIN 33"/>
    <property type="match status" value="1"/>
</dbReference>
<dbReference type="GO" id="GO:0005783">
    <property type="term" value="C:endoplasmic reticulum"/>
    <property type="evidence" value="ECO:0007669"/>
    <property type="project" value="TreeGrafter"/>
</dbReference>
<evidence type="ECO:0000256" key="1">
    <source>
        <dbReference type="ARBA" id="ARBA00004141"/>
    </source>
</evidence>
<dbReference type="AlphaFoldDB" id="A0A420YLR1"/>
<organism evidence="8 9">
    <name type="scientific">Coniochaeta pulveracea</name>
    <dbReference type="NCBI Taxonomy" id="177199"/>
    <lineage>
        <taxon>Eukaryota</taxon>
        <taxon>Fungi</taxon>
        <taxon>Dikarya</taxon>
        <taxon>Ascomycota</taxon>
        <taxon>Pezizomycotina</taxon>
        <taxon>Sordariomycetes</taxon>
        <taxon>Sordariomycetidae</taxon>
        <taxon>Coniochaetales</taxon>
        <taxon>Coniochaetaceae</taxon>
        <taxon>Coniochaeta</taxon>
    </lineage>
</organism>
<comment type="similarity">
    <text evidence="2">Belongs to the PER33/POM33 family.</text>
</comment>
<keyword evidence="5 7" id="KW-0472">Membrane</keyword>
<feature type="transmembrane region" description="Helical" evidence="7">
    <location>
        <begin position="203"/>
        <end position="224"/>
    </location>
</feature>
<comment type="subcellular location">
    <subcellularLocation>
        <location evidence="1">Membrane</location>
        <topology evidence="1">Multi-pass membrane protein</topology>
    </subcellularLocation>
</comment>
<name>A0A420YLR1_9PEZI</name>
<dbReference type="InterPro" id="IPR005344">
    <property type="entry name" value="TMEM33/Pom33"/>
</dbReference>
<sequence length="307" mass="34375">MFPHFSVPLPGPGSPFEDAGGDRQTLHRPSTRMTWDTESQETSLTNLSLRHLTLIVSTSRYALSWLRMNYYSGMAKFSYRLTFIAAALTYGIVVYKTWRARQKTGAKQTGGAIGYLADENIQYLIMALVWLFMPQYPLAMLPYSIYSVFHVATYTRANLIPTIIPPKAISGTGASPSAKPQYSSHPLADAIGSFVKQYYDMSMSIVSSLEILLWIRLLLSALLFQRRSWILIAIYTAFLRARFSQSSHVQNSFAMLEARVDNLVGAQGTPPIARQVWDSVKNGARQFHAVTDANRYINGAAVPKKTQ</sequence>
<dbReference type="GO" id="GO:0071786">
    <property type="term" value="P:endoplasmic reticulum tubular network organization"/>
    <property type="evidence" value="ECO:0007669"/>
    <property type="project" value="TreeGrafter"/>
</dbReference>
<dbReference type="EMBL" id="QVQW01000003">
    <property type="protein sequence ID" value="RKU48808.1"/>
    <property type="molecule type" value="Genomic_DNA"/>
</dbReference>
<evidence type="ECO:0000256" key="7">
    <source>
        <dbReference type="SAM" id="Phobius"/>
    </source>
</evidence>
<keyword evidence="3 7" id="KW-0812">Transmembrane</keyword>
<dbReference type="STRING" id="177199.A0A420YLR1"/>
<evidence type="ECO:0000256" key="5">
    <source>
        <dbReference type="ARBA" id="ARBA00023136"/>
    </source>
</evidence>
<evidence type="ECO:0000256" key="2">
    <source>
        <dbReference type="ARBA" id="ARBA00007322"/>
    </source>
</evidence>
<evidence type="ECO:0000313" key="8">
    <source>
        <dbReference type="EMBL" id="RKU48808.1"/>
    </source>
</evidence>
<gene>
    <name evidence="8" type="primary">POM33_1</name>
    <name evidence="8" type="ORF">DL546_006390</name>
</gene>
<dbReference type="GO" id="GO:0016020">
    <property type="term" value="C:membrane"/>
    <property type="evidence" value="ECO:0007669"/>
    <property type="project" value="UniProtKB-SubCell"/>
</dbReference>
<comment type="caution">
    <text evidence="8">The sequence shown here is derived from an EMBL/GenBank/DDBJ whole genome shotgun (WGS) entry which is preliminary data.</text>
</comment>
<dbReference type="OrthoDB" id="5581259at2759"/>
<accession>A0A420YLR1</accession>